<dbReference type="Gene3D" id="1.20.5.170">
    <property type="match status" value="1"/>
</dbReference>
<comment type="similarity">
    <text evidence="2">Belongs to the bZIP family.</text>
</comment>
<dbReference type="RefSeq" id="XP_018850960.1">
    <property type="nucleotide sequence ID" value="XM_018995415.2"/>
</dbReference>
<dbReference type="InterPro" id="IPR004827">
    <property type="entry name" value="bZIP"/>
</dbReference>
<dbReference type="GO" id="GO:0000976">
    <property type="term" value="F:transcription cis-regulatory region binding"/>
    <property type="evidence" value="ECO:0007669"/>
    <property type="project" value="UniProtKB-ARBA"/>
</dbReference>
<evidence type="ECO:0000313" key="9">
    <source>
        <dbReference type="Proteomes" id="UP000235220"/>
    </source>
</evidence>
<evidence type="ECO:0000256" key="7">
    <source>
        <dbReference type="ARBA" id="ARBA00023242"/>
    </source>
</evidence>
<keyword evidence="9" id="KW-1185">Reference proteome</keyword>
<dbReference type="GO" id="GO:0006351">
    <property type="term" value="P:DNA-templated transcription"/>
    <property type="evidence" value="ECO:0007669"/>
    <property type="project" value="InterPro"/>
</dbReference>
<keyword evidence="7" id="KW-0539">Nucleus</keyword>
<feature type="region of interest" description="Disordered" evidence="8">
    <location>
        <begin position="81"/>
        <end position="199"/>
    </location>
</feature>
<keyword evidence="5" id="KW-0010">Activator</keyword>
<feature type="compositionally biased region" description="Polar residues" evidence="8">
    <location>
        <begin position="129"/>
        <end position="139"/>
    </location>
</feature>
<sequence length="499" mass="55493">MASHRVGETGLSDSGPSNHHLPYAVFHGFNAPSTSFINQEGSAFDFGGLEEAIVLQGVKIRNDEAKAPLFTGRPAATLEMFPSWPMRFQTTPRGSSKSGGESTDSGSAVNTLSSKAEAQFEPESPISRKASNSSDQQAFDQKHLQLQQQQQQQQQLHQEMSNDISRTGPSQNQSAVKASLEKRNGDGSTSEKQLDAKTLRRLAQNREAARKSRLRKKAYVQQLESSRIKLTQIEQDLQRARAQGGLFLAGCGNLSSGAAIFDMEYARWIEDDHRLMAELRTGLHAHLPDGDLRIIVDGYVCHYDEIFELKGVAAKSDVFHLITGQWMSPVERCFLWIGGFRPSELITMLIGQLDPLTEQQVMGISRLQHSTQQAEEALSQGQEQLQQSLIDTIAAGPVIDGMQQMAVALGKLANLEGFIRQADNLRQQTLHQLRHILTVRQAARCFLVIAEYYGRLRALSSLWASRPRESLMSEDMISCQTTTDLQIVHHPSQNHFANF</sequence>
<dbReference type="FunCoup" id="A0A2I4H473">
    <property type="interactions" value="432"/>
</dbReference>
<dbReference type="AlphaFoldDB" id="A0A2I4H473"/>
<protein>
    <submittedName>
        <fullName evidence="10">Transcription factor TGA9-like</fullName>
    </submittedName>
</protein>
<evidence type="ECO:0000256" key="1">
    <source>
        <dbReference type="ARBA" id="ARBA00004123"/>
    </source>
</evidence>
<keyword evidence="3" id="KW-0805">Transcription regulation</keyword>
<dbReference type="GeneID" id="109013359"/>
<evidence type="ECO:0000256" key="4">
    <source>
        <dbReference type="ARBA" id="ARBA00023125"/>
    </source>
</evidence>
<gene>
    <name evidence="10" type="primary">LOC109013359</name>
</gene>
<name>A0A2I4H473_JUGRE</name>
<dbReference type="SMART" id="SM00338">
    <property type="entry name" value="BRLZ"/>
    <property type="match status" value="1"/>
</dbReference>
<dbReference type="PROSITE" id="PS51806">
    <property type="entry name" value="DOG1"/>
    <property type="match status" value="1"/>
</dbReference>
<dbReference type="Gramene" id="Jr05_12560_p1">
    <property type="protein sequence ID" value="cds.Jr05_12560_p1"/>
    <property type="gene ID" value="Jr05_12560"/>
</dbReference>
<dbReference type="PROSITE" id="PS50217">
    <property type="entry name" value="BZIP"/>
    <property type="match status" value="1"/>
</dbReference>
<dbReference type="PROSITE" id="PS00036">
    <property type="entry name" value="BZIP_BASIC"/>
    <property type="match status" value="1"/>
</dbReference>
<dbReference type="SUPFAM" id="SSF57959">
    <property type="entry name" value="Leucine zipper domain"/>
    <property type="match status" value="1"/>
</dbReference>
<dbReference type="Pfam" id="PF00170">
    <property type="entry name" value="bZIP_1"/>
    <property type="match status" value="1"/>
</dbReference>
<reference evidence="10" key="1">
    <citation type="submission" date="2025-08" db="UniProtKB">
        <authorList>
            <consortium name="RefSeq"/>
        </authorList>
    </citation>
    <scope>IDENTIFICATION</scope>
    <source>
        <tissue evidence="10">Leaves</tissue>
    </source>
</reference>
<dbReference type="OrthoDB" id="2015618at2759"/>
<evidence type="ECO:0000256" key="2">
    <source>
        <dbReference type="ARBA" id="ARBA00007163"/>
    </source>
</evidence>
<keyword evidence="4" id="KW-0238">DNA-binding</keyword>
<dbReference type="Proteomes" id="UP000235220">
    <property type="component" value="Chromosome 5"/>
</dbReference>
<dbReference type="GO" id="GO:0005634">
    <property type="term" value="C:nucleus"/>
    <property type="evidence" value="ECO:0007669"/>
    <property type="project" value="UniProtKB-SubCell"/>
</dbReference>
<organism evidence="9 10">
    <name type="scientific">Juglans regia</name>
    <name type="common">English walnut</name>
    <dbReference type="NCBI Taxonomy" id="51240"/>
    <lineage>
        <taxon>Eukaryota</taxon>
        <taxon>Viridiplantae</taxon>
        <taxon>Streptophyta</taxon>
        <taxon>Embryophyta</taxon>
        <taxon>Tracheophyta</taxon>
        <taxon>Spermatophyta</taxon>
        <taxon>Magnoliopsida</taxon>
        <taxon>eudicotyledons</taxon>
        <taxon>Gunneridae</taxon>
        <taxon>Pentapetalae</taxon>
        <taxon>rosids</taxon>
        <taxon>fabids</taxon>
        <taxon>Fagales</taxon>
        <taxon>Juglandaceae</taxon>
        <taxon>Juglans</taxon>
    </lineage>
</organism>
<dbReference type="PANTHER" id="PTHR45693:SF9">
    <property type="entry name" value="TRANSCRIPTION FACTOR TGA9"/>
    <property type="match status" value="1"/>
</dbReference>
<evidence type="ECO:0000256" key="5">
    <source>
        <dbReference type="ARBA" id="ARBA00023159"/>
    </source>
</evidence>
<evidence type="ECO:0000256" key="3">
    <source>
        <dbReference type="ARBA" id="ARBA00023015"/>
    </source>
</evidence>
<dbReference type="InterPro" id="IPR025422">
    <property type="entry name" value="TGA_domain"/>
</dbReference>
<accession>A0A2I4H473</accession>
<dbReference type="CDD" id="cd14708">
    <property type="entry name" value="bZIP_HBP1b-like"/>
    <property type="match status" value="1"/>
</dbReference>
<feature type="compositionally biased region" description="Polar residues" evidence="8">
    <location>
        <begin position="88"/>
        <end position="116"/>
    </location>
</feature>
<evidence type="ECO:0000313" key="10">
    <source>
        <dbReference type="RefSeq" id="XP_018850960.1"/>
    </source>
</evidence>
<dbReference type="KEGG" id="jre:109013359"/>
<dbReference type="PANTHER" id="PTHR45693">
    <property type="entry name" value="TRANSCRIPTION FACTOR TGA9"/>
    <property type="match status" value="1"/>
</dbReference>
<feature type="compositionally biased region" description="Polar residues" evidence="8">
    <location>
        <begin position="159"/>
        <end position="176"/>
    </location>
</feature>
<feature type="compositionally biased region" description="Low complexity" evidence="8">
    <location>
        <begin position="144"/>
        <end position="158"/>
    </location>
</feature>
<keyword evidence="6" id="KW-0804">Transcription</keyword>
<dbReference type="GO" id="GO:0003700">
    <property type="term" value="F:DNA-binding transcription factor activity"/>
    <property type="evidence" value="ECO:0007669"/>
    <property type="project" value="InterPro"/>
</dbReference>
<comment type="subcellular location">
    <subcellularLocation>
        <location evidence="1">Nucleus</location>
    </subcellularLocation>
</comment>
<evidence type="ECO:0000256" key="8">
    <source>
        <dbReference type="SAM" id="MobiDB-lite"/>
    </source>
</evidence>
<evidence type="ECO:0000256" key="6">
    <source>
        <dbReference type="ARBA" id="ARBA00023163"/>
    </source>
</evidence>
<dbReference type="Pfam" id="PF14144">
    <property type="entry name" value="DOG1"/>
    <property type="match status" value="1"/>
</dbReference>
<proteinExistence type="inferred from homology"/>
<dbReference type="FunFam" id="1.20.5.170:FF:000019">
    <property type="entry name" value="BZIP family transcription factor"/>
    <property type="match status" value="1"/>
</dbReference>
<dbReference type="STRING" id="51240.A0A2I4H473"/>
<dbReference type="InterPro" id="IPR046347">
    <property type="entry name" value="bZIP_sf"/>
</dbReference>